<keyword evidence="2" id="KW-0560">Oxidoreductase</keyword>
<accession>A0A424YAY6</accession>
<dbReference type="EMBL" id="QZAA01000239">
    <property type="protein sequence ID" value="RQD73722.1"/>
    <property type="molecule type" value="Genomic_DNA"/>
</dbReference>
<dbReference type="InterPro" id="IPR050407">
    <property type="entry name" value="Geranylgeranyl_reductase"/>
</dbReference>
<comment type="caution">
    <text evidence="4">The sequence shown here is derived from an EMBL/GenBank/DDBJ whole genome shotgun (WGS) entry which is preliminary data.</text>
</comment>
<gene>
    <name evidence="4" type="ORF">D5R97_08920</name>
</gene>
<dbReference type="PANTHER" id="PTHR42685">
    <property type="entry name" value="GERANYLGERANYL DIPHOSPHATE REDUCTASE"/>
    <property type="match status" value="1"/>
</dbReference>
<dbReference type="PRINTS" id="PR00420">
    <property type="entry name" value="RNGMNOXGNASE"/>
</dbReference>
<reference evidence="4 5" key="1">
    <citation type="submission" date="2018-08" db="EMBL/GenBank/DDBJ databases">
        <title>The metabolism and importance of syntrophic acetate oxidation coupled to methane or sulfide production in haloalkaline environments.</title>
        <authorList>
            <person name="Timmers P.H.A."/>
            <person name="Vavourakis C.D."/>
            <person name="Sorokin D.Y."/>
            <person name="Sinninghe Damste J.S."/>
            <person name="Muyzer G."/>
            <person name="Stams A.J.M."/>
            <person name="Plugge C.M."/>
        </authorList>
    </citation>
    <scope>NUCLEOTIDE SEQUENCE [LARGE SCALE GENOMIC DNA]</scope>
    <source>
        <strain evidence="4">MSAO_Bac1</strain>
    </source>
</reference>
<feature type="domain" description="FAD-dependent oxidoreductase 2 FAD-binding" evidence="3">
    <location>
        <begin position="5"/>
        <end position="50"/>
    </location>
</feature>
<evidence type="ECO:0000313" key="4">
    <source>
        <dbReference type="EMBL" id="RQD73722.1"/>
    </source>
</evidence>
<evidence type="ECO:0000256" key="1">
    <source>
        <dbReference type="ARBA" id="ARBA00022630"/>
    </source>
</evidence>
<keyword evidence="1" id="KW-0285">Flavoprotein</keyword>
<dbReference type="GO" id="GO:0016491">
    <property type="term" value="F:oxidoreductase activity"/>
    <property type="evidence" value="ECO:0007669"/>
    <property type="project" value="UniProtKB-KW"/>
</dbReference>
<name>A0A424YAY6_9FIRM</name>
<sequence>MYKLAVIGGGPAGLYAALEGASQGLEVVLFEKDEIGSNIKCGEGYFDTLKLLEKPEAGICFKVENIIIKMKEEHRIDCAPFNLWMIDRSEWQRGLGEKARSRGVKIEEGFRIGKKELADLKEKFDLVVDASGLVSVTSRAYGFKDFYKDNCARAIQYVLEGDFSHLGSNIKVGVEPHYMGYYWVFPKGKNKDGIETANVGVGLFKGGGKISLVQELQRVLAKEGLESYKILKKQGGRIPIKPLENLTHDNIMMAGDAAGLASPLHGGGIDLACISGKVAVEEALKGGKNYRKRLGSIIGRKFSMERELYRLWEEMEYNAFEEIIGIALERDENISPNLILRYRRFWAKELPILRTFIRGLLKMDWQGNCLEGGK</sequence>
<dbReference type="PANTHER" id="PTHR42685:SF18">
    <property type="entry name" value="DIGERANYLGERANYLGLYCEROPHOSPHOLIPID REDUCTASE"/>
    <property type="match status" value="1"/>
</dbReference>
<evidence type="ECO:0000313" key="5">
    <source>
        <dbReference type="Proteomes" id="UP000285138"/>
    </source>
</evidence>
<organism evidence="4 5">
    <name type="scientific">Candidatus Syntrophonatronum acetioxidans</name>
    <dbReference type="NCBI Taxonomy" id="1795816"/>
    <lineage>
        <taxon>Bacteria</taxon>
        <taxon>Bacillati</taxon>
        <taxon>Bacillota</taxon>
        <taxon>Clostridia</taxon>
        <taxon>Eubacteriales</taxon>
        <taxon>Syntrophomonadaceae</taxon>
        <taxon>Candidatus Syntrophonatronum</taxon>
    </lineage>
</organism>
<dbReference type="SUPFAM" id="SSF51905">
    <property type="entry name" value="FAD/NAD(P)-binding domain"/>
    <property type="match status" value="1"/>
</dbReference>
<dbReference type="InterPro" id="IPR003953">
    <property type="entry name" value="FAD-dep_OxRdtase_2_FAD-bd"/>
</dbReference>
<protein>
    <submittedName>
        <fullName evidence="4">NAD(P)/FAD-dependent oxidoreductase</fullName>
    </submittedName>
</protein>
<proteinExistence type="predicted"/>
<dbReference type="Pfam" id="PF00890">
    <property type="entry name" value="FAD_binding_2"/>
    <property type="match status" value="1"/>
</dbReference>
<dbReference type="InterPro" id="IPR036188">
    <property type="entry name" value="FAD/NAD-bd_sf"/>
</dbReference>
<evidence type="ECO:0000259" key="3">
    <source>
        <dbReference type="Pfam" id="PF00890"/>
    </source>
</evidence>
<dbReference type="AlphaFoldDB" id="A0A424YAY6"/>
<evidence type="ECO:0000256" key="2">
    <source>
        <dbReference type="ARBA" id="ARBA00023002"/>
    </source>
</evidence>
<dbReference type="Proteomes" id="UP000285138">
    <property type="component" value="Unassembled WGS sequence"/>
</dbReference>
<dbReference type="Gene3D" id="3.50.50.60">
    <property type="entry name" value="FAD/NAD(P)-binding domain"/>
    <property type="match status" value="1"/>
</dbReference>